<gene>
    <name evidence="1" type="ORF">RirG_035620</name>
</gene>
<dbReference type="Proteomes" id="UP000022910">
    <property type="component" value="Unassembled WGS sequence"/>
</dbReference>
<dbReference type="OMA" id="NIGLECN"/>
<name>A0A015K309_RHIIW</name>
<dbReference type="HOGENOM" id="CLU_150191_1_0_1"/>
<dbReference type="EMBL" id="JEMT01012312">
    <property type="protein sequence ID" value="EXX76152.1"/>
    <property type="molecule type" value="Genomic_DNA"/>
</dbReference>
<evidence type="ECO:0000313" key="1">
    <source>
        <dbReference type="EMBL" id="EXX76152.1"/>
    </source>
</evidence>
<sequence length="97" mass="11293">MNDQENKNYENNTYSREAKKKALTHLENFVREDDSAKYVIDPKNVVCRKNDNADKVSCLKLNELDEKEIFSQMQKLGFYCALTQDPNNIGLECNKVQ</sequence>
<comment type="caution">
    <text evidence="1">The sequence shown here is derived from an EMBL/GenBank/DDBJ whole genome shotgun (WGS) entry which is preliminary data.</text>
</comment>
<protein>
    <submittedName>
        <fullName evidence="1">Uncharacterized protein</fullName>
    </submittedName>
</protein>
<keyword evidence="2" id="KW-1185">Reference proteome</keyword>
<accession>A0A015K309</accession>
<evidence type="ECO:0000313" key="2">
    <source>
        <dbReference type="Proteomes" id="UP000022910"/>
    </source>
</evidence>
<dbReference type="AlphaFoldDB" id="A0A015K309"/>
<proteinExistence type="predicted"/>
<organism evidence="1 2">
    <name type="scientific">Rhizophagus irregularis (strain DAOM 197198w)</name>
    <name type="common">Glomus intraradices</name>
    <dbReference type="NCBI Taxonomy" id="1432141"/>
    <lineage>
        <taxon>Eukaryota</taxon>
        <taxon>Fungi</taxon>
        <taxon>Fungi incertae sedis</taxon>
        <taxon>Mucoromycota</taxon>
        <taxon>Glomeromycotina</taxon>
        <taxon>Glomeromycetes</taxon>
        <taxon>Glomerales</taxon>
        <taxon>Glomeraceae</taxon>
        <taxon>Rhizophagus</taxon>
    </lineage>
</organism>
<reference evidence="1 2" key="1">
    <citation type="submission" date="2014-02" db="EMBL/GenBank/DDBJ databases">
        <title>Single nucleus genome sequencing reveals high similarity among nuclei of an endomycorrhizal fungus.</title>
        <authorList>
            <person name="Lin K."/>
            <person name="Geurts R."/>
            <person name="Zhang Z."/>
            <person name="Limpens E."/>
            <person name="Saunders D.G."/>
            <person name="Mu D."/>
            <person name="Pang E."/>
            <person name="Cao H."/>
            <person name="Cha H."/>
            <person name="Lin T."/>
            <person name="Zhou Q."/>
            <person name="Shang Y."/>
            <person name="Li Y."/>
            <person name="Ivanov S."/>
            <person name="Sharma T."/>
            <person name="Velzen R.V."/>
            <person name="Ruijter N.D."/>
            <person name="Aanen D.K."/>
            <person name="Win J."/>
            <person name="Kamoun S."/>
            <person name="Bisseling T."/>
            <person name="Huang S."/>
        </authorList>
    </citation>
    <scope>NUCLEOTIDE SEQUENCE [LARGE SCALE GENOMIC DNA]</scope>
    <source>
        <strain evidence="2">DAOM197198w</strain>
    </source>
</reference>
<dbReference type="OrthoDB" id="5277092at2759"/>